<evidence type="ECO:0000256" key="8">
    <source>
        <dbReference type="ARBA" id="ARBA00025705"/>
    </source>
</evidence>
<keyword evidence="4 11" id="KW-0489">Methyltransferase</keyword>
<dbReference type="GO" id="GO:0019354">
    <property type="term" value="P:siroheme biosynthetic process"/>
    <property type="evidence" value="ECO:0007669"/>
    <property type="project" value="InterPro"/>
</dbReference>
<keyword evidence="5 11" id="KW-0808">Transferase</keyword>
<dbReference type="Pfam" id="PF00590">
    <property type="entry name" value="TP_methylase"/>
    <property type="match status" value="1"/>
</dbReference>
<evidence type="ECO:0000256" key="4">
    <source>
        <dbReference type="ARBA" id="ARBA00022603"/>
    </source>
</evidence>
<dbReference type="SUPFAM" id="SSF53790">
    <property type="entry name" value="Tetrapyrrole methylase"/>
    <property type="match status" value="1"/>
</dbReference>
<dbReference type="CDD" id="cd11642">
    <property type="entry name" value="SUMT"/>
    <property type="match status" value="1"/>
</dbReference>
<dbReference type="InterPro" id="IPR000878">
    <property type="entry name" value="4pyrrol_Mease"/>
</dbReference>
<reference evidence="11" key="1">
    <citation type="submission" date="2021-03" db="EMBL/GenBank/DDBJ databases">
        <title>Comamonas denitrificans.</title>
        <authorList>
            <person name="Finster K."/>
        </authorList>
    </citation>
    <scope>NUCLEOTIDE SEQUENCE</scope>
    <source>
        <strain evidence="11">MM2021_4</strain>
    </source>
</reference>
<dbReference type="Gene3D" id="3.40.1010.10">
    <property type="entry name" value="Cobalt-precorrin-4 Transmethylase, Domain 1"/>
    <property type="match status" value="1"/>
</dbReference>
<comment type="pathway">
    <text evidence="8">Porphyrin-containing compound metabolism; siroheme biosynthesis; precorrin-2 from uroporphyrinogen III: step 1/1.</text>
</comment>
<evidence type="ECO:0000256" key="9">
    <source>
        <dbReference type="ARBA" id="ARBA00060548"/>
    </source>
</evidence>
<comment type="similarity">
    <text evidence="1">Belongs to the precorrin methyltransferase family.</text>
</comment>
<evidence type="ECO:0000256" key="2">
    <source>
        <dbReference type="ARBA" id="ARBA00012162"/>
    </source>
</evidence>
<evidence type="ECO:0000256" key="1">
    <source>
        <dbReference type="ARBA" id="ARBA00005879"/>
    </source>
</evidence>
<dbReference type="EMBL" id="JAFNME010000007">
    <property type="protein sequence ID" value="MBO1249191.1"/>
    <property type="molecule type" value="Genomic_DNA"/>
</dbReference>
<evidence type="ECO:0000256" key="5">
    <source>
        <dbReference type="ARBA" id="ARBA00022679"/>
    </source>
</evidence>
<keyword evidence="3" id="KW-0169">Cobalamin biosynthesis</keyword>
<dbReference type="InterPro" id="IPR003043">
    <property type="entry name" value="Uropor_MeTrfase_CS"/>
</dbReference>
<dbReference type="NCBIfam" id="NF004790">
    <property type="entry name" value="PRK06136.1"/>
    <property type="match status" value="1"/>
</dbReference>
<dbReference type="EC" id="2.1.1.107" evidence="2"/>
<dbReference type="FunFam" id="3.40.1010.10:FF:000001">
    <property type="entry name" value="Siroheme synthase"/>
    <property type="match status" value="1"/>
</dbReference>
<dbReference type="FunFam" id="3.30.950.10:FF:000001">
    <property type="entry name" value="Siroheme synthase"/>
    <property type="match status" value="1"/>
</dbReference>
<keyword evidence="6" id="KW-0949">S-adenosyl-L-methionine</keyword>
<organism evidence="11 12">
    <name type="scientific">Comamonas denitrificans</name>
    <dbReference type="NCBI Taxonomy" id="117506"/>
    <lineage>
        <taxon>Bacteria</taxon>
        <taxon>Pseudomonadati</taxon>
        <taxon>Pseudomonadota</taxon>
        <taxon>Betaproteobacteria</taxon>
        <taxon>Burkholderiales</taxon>
        <taxon>Comamonadaceae</taxon>
        <taxon>Comamonas</taxon>
    </lineage>
</organism>
<keyword evidence="7" id="KW-0627">Porphyrin biosynthesis</keyword>
<dbReference type="RefSeq" id="WP_207574734.1">
    <property type="nucleotide sequence ID" value="NZ_JAFNME010000007.1"/>
</dbReference>
<dbReference type="InterPro" id="IPR006366">
    <property type="entry name" value="CobA/CysG_C"/>
</dbReference>
<proteinExistence type="inferred from homology"/>
<dbReference type="Proteomes" id="UP000664731">
    <property type="component" value="Unassembled WGS sequence"/>
</dbReference>
<evidence type="ECO:0000256" key="6">
    <source>
        <dbReference type="ARBA" id="ARBA00022691"/>
    </source>
</evidence>
<evidence type="ECO:0000313" key="12">
    <source>
        <dbReference type="Proteomes" id="UP000664731"/>
    </source>
</evidence>
<protein>
    <recommendedName>
        <fullName evidence="2">uroporphyrinogen-III C-methyltransferase</fullName>
        <ecNumber evidence="2">2.1.1.107</ecNumber>
    </recommendedName>
</protein>
<evidence type="ECO:0000259" key="10">
    <source>
        <dbReference type="Pfam" id="PF00590"/>
    </source>
</evidence>
<comment type="caution">
    <text evidence="11">The sequence shown here is derived from an EMBL/GenBank/DDBJ whole genome shotgun (WGS) entry which is preliminary data.</text>
</comment>
<gene>
    <name evidence="11" type="primary">cobA</name>
    <name evidence="11" type="ORF">J1777_04965</name>
</gene>
<dbReference type="PANTHER" id="PTHR45790">
    <property type="entry name" value="SIROHEME SYNTHASE-RELATED"/>
    <property type="match status" value="1"/>
</dbReference>
<comment type="pathway">
    <text evidence="9">Cofactor biosynthesis; adenosylcobalamin biosynthesis; precorrin-2 from uroporphyrinogen III: step 1/1.</text>
</comment>
<dbReference type="InterPro" id="IPR035996">
    <property type="entry name" value="4pyrrol_Methylase_sf"/>
</dbReference>
<accession>A0A939H051</accession>
<keyword evidence="12" id="KW-1185">Reference proteome</keyword>
<dbReference type="GO" id="GO:0032259">
    <property type="term" value="P:methylation"/>
    <property type="evidence" value="ECO:0007669"/>
    <property type="project" value="UniProtKB-KW"/>
</dbReference>
<dbReference type="InterPro" id="IPR014777">
    <property type="entry name" value="4pyrrole_Mease_sub1"/>
</dbReference>
<dbReference type="GO" id="GO:0009236">
    <property type="term" value="P:cobalamin biosynthetic process"/>
    <property type="evidence" value="ECO:0007669"/>
    <property type="project" value="UniProtKB-KW"/>
</dbReference>
<dbReference type="GO" id="GO:0004851">
    <property type="term" value="F:uroporphyrin-III C-methyltransferase activity"/>
    <property type="evidence" value="ECO:0007669"/>
    <property type="project" value="UniProtKB-EC"/>
</dbReference>
<name>A0A939H051_9BURK</name>
<evidence type="ECO:0000313" key="11">
    <source>
        <dbReference type="EMBL" id="MBO1249191.1"/>
    </source>
</evidence>
<dbReference type="InterPro" id="IPR050161">
    <property type="entry name" value="Siro_Cobalamin_biosynth"/>
</dbReference>
<evidence type="ECO:0000256" key="3">
    <source>
        <dbReference type="ARBA" id="ARBA00022573"/>
    </source>
</evidence>
<dbReference type="Gene3D" id="3.30.950.10">
    <property type="entry name" value="Methyltransferase, Cobalt-precorrin-4 Transmethylase, Domain 2"/>
    <property type="match status" value="1"/>
</dbReference>
<sequence length="268" mass="28177">MDFVEQARWFTPVGDGCRPGKVTLVGAGPGAVDLLTVRAARALEQATMVLYDNLVSKDVLALVPAGAEMIYVGKVASHHTLAQESIIDLMVRLAQAGHDLVRLKGGDGYIFGRGGEEAQVLAEQDIPFEVVPGITAAQGAGACAGIPLTHRDYSATLVLATGHLRGANEVALDWQALSRPRQTVVIYMGIGTLPIICRELLAHGLPGDTPAALVEKASLPEQRCVTGTVANLPQLAKDENIKAPALIIIGHVVKLQAQLQPQAVAALL</sequence>
<dbReference type="PANTHER" id="PTHR45790:SF3">
    <property type="entry name" value="S-ADENOSYL-L-METHIONINE-DEPENDENT UROPORPHYRINOGEN III METHYLTRANSFERASE, CHLOROPLASTIC"/>
    <property type="match status" value="1"/>
</dbReference>
<dbReference type="NCBIfam" id="TIGR01469">
    <property type="entry name" value="cobA_cysG_Cterm"/>
    <property type="match status" value="1"/>
</dbReference>
<dbReference type="InterPro" id="IPR014776">
    <property type="entry name" value="4pyrrole_Mease_sub2"/>
</dbReference>
<evidence type="ECO:0000256" key="7">
    <source>
        <dbReference type="ARBA" id="ARBA00023244"/>
    </source>
</evidence>
<dbReference type="AlphaFoldDB" id="A0A939H051"/>
<dbReference type="PROSITE" id="PS00839">
    <property type="entry name" value="SUMT_1"/>
    <property type="match status" value="1"/>
</dbReference>
<feature type="domain" description="Tetrapyrrole methylase" evidence="10">
    <location>
        <begin position="21"/>
        <end position="232"/>
    </location>
</feature>